<dbReference type="Gene3D" id="3.90.1200.10">
    <property type="match status" value="1"/>
</dbReference>
<keyword evidence="3" id="KW-1185">Reference proteome</keyword>
<accession>A0A4U1DBV1</accession>
<sequence>MDINTIQSLISENYRIEIKDITVINRLLFRQSFLLNTSNGQYVLKYYPRNFSIDQIKLINEFSKCLIKRGMNTLSIISLNNGNLHISIPNGVYVLYDYLPGVKSDISDISDISVILRGFHDISSLIKEEEINATKETLKIDWAISELDKYLKYTEDDDFITKISNYKYEIINSLNSYKLIDNIIVHGDFTLNNVIKEDKIFKIIDLDTIRLGNRLDDLACLSLSLCYSGNNKIKFNRNYGQIAYLLQSYFGDQLINQELVNDIVEAMKLHCSYELIKHAENFHVLKRYTGMLNYLNMLLDVITENEMEENIWKQLLEK</sequence>
<dbReference type="Pfam" id="PF01636">
    <property type="entry name" value="APH"/>
    <property type="match status" value="1"/>
</dbReference>
<dbReference type="Gene3D" id="3.30.200.20">
    <property type="entry name" value="Phosphorylase Kinase, domain 1"/>
    <property type="match status" value="1"/>
</dbReference>
<evidence type="ECO:0000313" key="2">
    <source>
        <dbReference type="EMBL" id="TKC19107.1"/>
    </source>
</evidence>
<protein>
    <submittedName>
        <fullName evidence="2">Aminoglycoside phosphotransferase family protein</fullName>
    </submittedName>
</protein>
<proteinExistence type="predicted"/>
<dbReference type="OrthoDB" id="4030632at2"/>
<dbReference type="EMBL" id="SWBM01000001">
    <property type="protein sequence ID" value="TKC19107.1"/>
    <property type="molecule type" value="Genomic_DNA"/>
</dbReference>
<dbReference type="InterPro" id="IPR002575">
    <property type="entry name" value="Aminoglycoside_PTrfase"/>
</dbReference>
<dbReference type="RefSeq" id="WP_136829932.1">
    <property type="nucleotide sequence ID" value="NZ_SWBM01000001.1"/>
</dbReference>
<dbReference type="Proteomes" id="UP000307756">
    <property type="component" value="Unassembled WGS sequence"/>
</dbReference>
<dbReference type="GO" id="GO:0016740">
    <property type="term" value="F:transferase activity"/>
    <property type="evidence" value="ECO:0007669"/>
    <property type="project" value="UniProtKB-KW"/>
</dbReference>
<dbReference type="InterPro" id="IPR011009">
    <property type="entry name" value="Kinase-like_dom_sf"/>
</dbReference>
<gene>
    <name evidence="2" type="ORF">FA727_06055</name>
</gene>
<comment type="caution">
    <text evidence="2">The sequence shown here is derived from an EMBL/GenBank/DDBJ whole genome shotgun (WGS) entry which is preliminary data.</text>
</comment>
<feature type="domain" description="Aminoglycoside phosphotransferase" evidence="1">
    <location>
        <begin position="31"/>
        <end position="226"/>
    </location>
</feature>
<dbReference type="AlphaFoldDB" id="A0A4U1DBV1"/>
<evidence type="ECO:0000259" key="1">
    <source>
        <dbReference type="Pfam" id="PF01636"/>
    </source>
</evidence>
<name>A0A4U1DBV1_9BACI</name>
<organism evidence="2 3">
    <name type="scientific">Robertmurraya kyonggiensis</name>
    <dbReference type="NCBI Taxonomy" id="1037680"/>
    <lineage>
        <taxon>Bacteria</taxon>
        <taxon>Bacillati</taxon>
        <taxon>Bacillota</taxon>
        <taxon>Bacilli</taxon>
        <taxon>Bacillales</taxon>
        <taxon>Bacillaceae</taxon>
        <taxon>Robertmurraya</taxon>
    </lineage>
</organism>
<evidence type="ECO:0000313" key="3">
    <source>
        <dbReference type="Proteomes" id="UP000307756"/>
    </source>
</evidence>
<dbReference type="SUPFAM" id="SSF56112">
    <property type="entry name" value="Protein kinase-like (PK-like)"/>
    <property type="match status" value="1"/>
</dbReference>
<keyword evidence="2" id="KW-0808">Transferase</keyword>
<reference evidence="2 3" key="1">
    <citation type="journal article" date="2011" name="J. Microbiol.">
        <title>Bacillus kyonggiensis sp. nov., isolated from soil of a lettuce field.</title>
        <authorList>
            <person name="Dong K."/>
            <person name="Lee S."/>
        </authorList>
    </citation>
    <scope>NUCLEOTIDE SEQUENCE [LARGE SCALE GENOMIC DNA]</scope>
    <source>
        <strain evidence="2 3">NB22</strain>
    </source>
</reference>